<dbReference type="InterPro" id="IPR007401">
    <property type="entry name" value="DUF454"/>
</dbReference>
<dbReference type="PIRSF" id="PIRSF016789">
    <property type="entry name" value="DUF454"/>
    <property type="match status" value="1"/>
</dbReference>
<dbReference type="KEGG" id="mgm:Mmc1_1925"/>
<dbReference type="Proteomes" id="UP000002586">
    <property type="component" value="Chromosome"/>
</dbReference>
<dbReference type="GO" id="GO:0005886">
    <property type="term" value="C:plasma membrane"/>
    <property type="evidence" value="ECO:0007669"/>
    <property type="project" value="TreeGrafter"/>
</dbReference>
<dbReference type="OrthoDB" id="9816293at2"/>
<gene>
    <name evidence="2" type="ordered locus">Mmc1_1925</name>
</gene>
<keyword evidence="1" id="KW-0472">Membrane</keyword>
<name>A0L8Z0_MAGMM</name>
<sequence length="132" mass="15007" precursor="true">MRVRRGWSRHLMVALGWLFFGLGVVGVFLPVMPTTPFMVLALWAFAKGDGKLYRWLYHHVWFGPPLQRWQRWGVIPTRAKMAAIGTMLVSAGFLLWLPGMAVWLKGLVLALMFAAMVFVWSRPSAPPTEPLL</sequence>
<evidence type="ECO:0000313" key="2">
    <source>
        <dbReference type="EMBL" id="ABK44433.1"/>
    </source>
</evidence>
<feature type="transmembrane region" description="Helical" evidence="1">
    <location>
        <begin position="102"/>
        <end position="120"/>
    </location>
</feature>
<evidence type="ECO:0008006" key="4">
    <source>
        <dbReference type="Google" id="ProtNLM"/>
    </source>
</evidence>
<dbReference type="eggNOG" id="COG2832">
    <property type="taxonomic scope" value="Bacteria"/>
</dbReference>
<dbReference type="PANTHER" id="PTHR35813">
    <property type="entry name" value="INNER MEMBRANE PROTEIN YBAN"/>
    <property type="match status" value="1"/>
</dbReference>
<dbReference type="AlphaFoldDB" id="A0L8Z0"/>
<dbReference type="RefSeq" id="WP_011713577.1">
    <property type="nucleotide sequence ID" value="NC_008576.1"/>
</dbReference>
<dbReference type="Pfam" id="PF04304">
    <property type="entry name" value="DUF454"/>
    <property type="match status" value="1"/>
</dbReference>
<dbReference type="HOGENOM" id="CLU_113299_0_2_5"/>
<reference evidence="3" key="1">
    <citation type="journal article" date="2009" name="Appl. Environ. Microbiol.">
        <title>Complete genome sequence of the chemolithoautotrophic marine magnetotactic coccus strain MC-1.</title>
        <authorList>
            <person name="Schubbe S."/>
            <person name="Williams T.J."/>
            <person name="Xie G."/>
            <person name="Kiss H.E."/>
            <person name="Brettin T.S."/>
            <person name="Martinez D."/>
            <person name="Ross C.A."/>
            <person name="Schuler D."/>
            <person name="Cox B.L."/>
            <person name="Nealson K.H."/>
            <person name="Bazylinski D.A."/>
        </authorList>
    </citation>
    <scope>NUCLEOTIDE SEQUENCE [LARGE SCALE GENOMIC DNA]</scope>
    <source>
        <strain evidence="3">ATCC BAA-1437 / JCM 17883 / MC-1</strain>
    </source>
</reference>
<evidence type="ECO:0000256" key="1">
    <source>
        <dbReference type="SAM" id="Phobius"/>
    </source>
</evidence>
<organism evidence="2 3">
    <name type="scientific">Magnetococcus marinus (strain ATCC BAA-1437 / JCM 17883 / MC-1)</name>
    <dbReference type="NCBI Taxonomy" id="156889"/>
    <lineage>
        <taxon>Bacteria</taxon>
        <taxon>Pseudomonadati</taxon>
        <taxon>Pseudomonadota</taxon>
        <taxon>Magnetococcia</taxon>
        <taxon>Magnetococcales</taxon>
        <taxon>Magnetococcaceae</taxon>
        <taxon>Magnetococcus</taxon>
    </lineage>
</organism>
<reference evidence="2 3" key="2">
    <citation type="journal article" date="2012" name="Int. J. Syst. Evol. Microbiol.">
        <title>Magnetococcus marinus gen. nov., sp. nov., a marine, magnetotactic bacterium that represents a novel lineage (Magnetococcaceae fam. nov.; Magnetococcales ord. nov.) at the base of the Alphaproteobacteria.</title>
        <authorList>
            <person name="Bazylinski D.A."/>
            <person name="Williams T.J."/>
            <person name="Lefevre C.T."/>
            <person name="Berg R.J."/>
            <person name="Zhang C.L."/>
            <person name="Bowser S.S."/>
            <person name="Dean A.J."/>
            <person name="Beveridge T.J."/>
        </authorList>
    </citation>
    <scope>NUCLEOTIDE SEQUENCE [LARGE SCALE GENOMIC DNA]</scope>
    <source>
        <strain evidence="3">ATCC BAA-1437 / JCM 17883 / MC-1</strain>
    </source>
</reference>
<accession>A0L8Z0</accession>
<proteinExistence type="predicted"/>
<dbReference type="STRING" id="156889.Mmc1_1925"/>
<dbReference type="PANTHER" id="PTHR35813:SF1">
    <property type="entry name" value="INNER MEMBRANE PROTEIN YBAN"/>
    <property type="match status" value="1"/>
</dbReference>
<keyword evidence="1" id="KW-1133">Transmembrane helix</keyword>
<evidence type="ECO:0000313" key="3">
    <source>
        <dbReference type="Proteomes" id="UP000002586"/>
    </source>
</evidence>
<keyword evidence="1" id="KW-0812">Transmembrane</keyword>
<feature type="transmembrane region" description="Helical" evidence="1">
    <location>
        <begin position="78"/>
        <end position="96"/>
    </location>
</feature>
<feature type="transmembrane region" description="Helical" evidence="1">
    <location>
        <begin position="12"/>
        <end position="31"/>
    </location>
</feature>
<keyword evidence="3" id="KW-1185">Reference proteome</keyword>
<dbReference type="EMBL" id="CP000471">
    <property type="protein sequence ID" value="ABK44433.1"/>
    <property type="molecule type" value="Genomic_DNA"/>
</dbReference>
<protein>
    <recommendedName>
        <fullName evidence="4">Inner membrane protein</fullName>
    </recommendedName>
</protein>